<reference evidence="3" key="2">
    <citation type="submission" date="2020-06" db="EMBL/GenBank/DDBJ databases">
        <title>Helianthus annuus Genome sequencing and assembly Release 2.</title>
        <authorList>
            <person name="Gouzy J."/>
            <person name="Langlade N."/>
            <person name="Munos S."/>
        </authorList>
    </citation>
    <scope>NUCLEOTIDE SEQUENCE</scope>
    <source>
        <tissue evidence="3">Leaves</tissue>
    </source>
</reference>
<proteinExistence type="predicted"/>
<organism evidence="3 4">
    <name type="scientific">Helianthus annuus</name>
    <name type="common">Common sunflower</name>
    <dbReference type="NCBI Taxonomy" id="4232"/>
    <lineage>
        <taxon>Eukaryota</taxon>
        <taxon>Viridiplantae</taxon>
        <taxon>Streptophyta</taxon>
        <taxon>Embryophyta</taxon>
        <taxon>Tracheophyta</taxon>
        <taxon>Spermatophyta</taxon>
        <taxon>Magnoliopsida</taxon>
        <taxon>eudicotyledons</taxon>
        <taxon>Gunneridae</taxon>
        <taxon>Pentapetalae</taxon>
        <taxon>asterids</taxon>
        <taxon>campanulids</taxon>
        <taxon>Asterales</taxon>
        <taxon>Asteraceae</taxon>
        <taxon>Asteroideae</taxon>
        <taxon>Heliantheae alliance</taxon>
        <taxon>Heliantheae</taxon>
        <taxon>Helianthus</taxon>
    </lineage>
</organism>
<dbReference type="AlphaFoldDB" id="A0A9K3IRA9"/>
<comment type="caution">
    <text evidence="3">The sequence shown here is derived from an EMBL/GenBank/DDBJ whole genome shotgun (WGS) entry which is preliminary data.</text>
</comment>
<dbReference type="Proteomes" id="UP000215914">
    <property type="component" value="Unassembled WGS sequence"/>
</dbReference>
<dbReference type="EMBL" id="MNCJ02000321">
    <property type="protein sequence ID" value="KAF5801688.1"/>
    <property type="molecule type" value="Genomic_DNA"/>
</dbReference>
<feature type="region of interest" description="Disordered" evidence="1">
    <location>
        <begin position="1"/>
        <end position="26"/>
    </location>
</feature>
<evidence type="ECO:0000313" key="4">
    <source>
        <dbReference type="Proteomes" id="UP000215914"/>
    </source>
</evidence>
<accession>A0A9K3IRA9</accession>
<sequence>MAGDDQSRTKSNSAADNLNQSSPIPGLNREKYEQFISSFTNDEIIQWMANMGARLGNDGNWIVDSGCTEHITYLLNLFHGNLKTTHELPTFIADFFVMQDLNSKKLIGTGKCQHGLYRMKMVERESNAMSASMEVWHKRLGHASSGKLSYFDFVKNASFKTIDCDSCAKAKHTRLPIFS</sequence>
<evidence type="ECO:0000256" key="1">
    <source>
        <dbReference type="SAM" id="MobiDB-lite"/>
    </source>
</evidence>
<feature type="compositionally biased region" description="Polar residues" evidence="1">
    <location>
        <begin position="9"/>
        <end position="23"/>
    </location>
</feature>
<feature type="domain" description="GAG-pre-integrase" evidence="2">
    <location>
        <begin position="116"/>
        <end position="172"/>
    </location>
</feature>
<protein>
    <submittedName>
        <fullName evidence="3">GAG-pre-integrase domain-containing protein</fullName>
    </submittedName>
</protein>
<reference evidence="3" key="1">
    <citation type="journal article" date="2017" name="Nature">
        <title>The sunflower genome provides insights into oil metabolism, flowering and Asterid evolution.</title>
        <authorList>
            <person name="Badouin H."/>
            <person name="Gouzy J."/>
            <person name="Grassa C.J."/>
            <person name="Murat F."/>
            <person name="Staton S.E."/>
            <person name="Cottret L."/>
            <person name="Lelandais-Briere C."/>
            <person name="Owens G.L."/>
            <person name="Carrere S."/>
            <person name="Mayjonade B."/>
            <person name="Legrand L."/>
            <person name="Gill N."/>
            <person name="Kane N.C."/>
            <person name="Bowers J.E."/>
            <person name="Hubner S."/>
            <person name="Bellec A."/>
            <person name="Berard A."/>
            <person name="Berges H."/>
            <person name="Blanchet N."/>
            <person name="Boniface M.C."/>
            <person name="Brunel D."/>
            <person name="Catrice O."/>
            <person name="Chaidir N."/>
            <person name="Claudel C."/>
            <person name="Donnadieu C."/>
            <person name="Faraut T."/>
            <person name="Fievet G."/>
            <person name="Helmstetter N."/>
            <person name="King M."/>
            <person name="Knapp S.J."/>
            <person name="Lai Z."/>
            <person name="Le Paslier M.C."/>
            <person name="Lippi Y."/>
            <person name="Lorenzon L."/>
            <person name="Mandel J.R."/>
            <person name="Marage G."/>
            <person name="Marchand G."/>
            <person name="Marquand E."/>
            <person name="Bret-Mestries E."/>
            <person name="Morien E."/>
            <person name="Nambeesan S."/>
            <person name="Nguyen T."/>
            <person name="Pegot-Espagnet P."/>
            <person name="Pouilly N."/>
            <person name="Raftis F."/>
            <person name="Sallet E."/>
            <person name="Schiex T."/>
            <person name="Thomas J."/>
            <person name="Vandecasteele C."/>
            <person name="Vares D."/>
            <person name="Vear F."/>
            <person name="Vautrin S."/>
            <person name="Crespi M."/>
            <person name="Mangin B."/>
            <person name="Burke J.M."/>
            <person name="Salse J."/>
            <person name="Munos S."/>
            <person name="Vincourt P."/>
            <person name="Rieseberg L.H."/>
            <person name="Langlade N.B."/>
        </authorList>
    </citation>
    <scope>NUCLEOTIDE SEQUENCE</scope>
    <source>
        <tissue evidence="3">Leaves</tissue>
    </source>
</reference>
<keyword evidence="4" id="KW-1185">Reference proteome</keyword>
<gene>
    <name evidence="3" type="ORF">HanXRQr2_Chr06g0250991</name>
</gene>
<dbReference type="InterPro" id="IPR025724">
    <property type="entry name" value="GAG-pre-integrase_dom"/>
</dbReference>
<name>A0A9K3IRA9_HELAN</name>
<evidence type="ECO:0000259" key="2">
    <source>
        <dbReference type="Pfam" id="PF13976"/>
    </source>
</evidence>
<dbReference type="Pfam" id="PF13976">
    <property type="entry name" value="gag_pre-integrs"/>
    <property type="match status" value="1"/>
</dbReference>
<evidence type="ECO:0000313" key="3">
    <source>
        <dbReference type="EMBL" id="KAF5801688.1"/>
    </source>
</evidence>
<dbReference type="Gramene" id="mRNA:HanXRQr2_Chr06g0250991">
    <property type="protein sequence ID" value="mRNA:HanXRQr2_Chr06g0250991"/>
    <property type="gene ID" value="HanXRQr2_Chr06g0250991"/>
</dbReference>